<comment type="subunit">
    <text evidence="4">Homotetramer.</text>
</comment>
<sequence>MAKLIIVSNRLPVKLQEKDGQLSYQASEGGLATGLGSFYKKENNLWIGWPGQVVSEEDKQERIIDDLNKENMHPVFLTETEIKEFYEGFSNETLWPTFHYFSQYAVYSQQLWETYVKVNQKYCDEVVKQAGPEDTIWVHDYQLLLLPSMLREKLPDSTIGFFQHIPFPSYEVFRLLPWRKELLEGMLGSDLVGFHTYDDMRHFLSSVNRIVGYGSTHGWINTPTRSLLVDSFPMGIDYDKYAGTAALEEVKRRENVYRGNLNAEKVILSIDRLDYSKGIAQRLEAFEKFLEKYPEFQQKVTLLMLVVPSRDAVEKYKELKEEVDELVGRINGKYSRISWNPIQYFYRSYPLETLSAFYRMADVGLVTPMRDGMNLVCKEFVASKLDQKGVLILSEMAGASKELSDAILINPNDINQMVEALHQALTMPEEEQITHMRNMQTSLQRYNIHHWVSMFMDRLSYVKIKQLSLATSYLDEAIFMEMSDAYDSSSSRLFFLEYDGALVDFRNRPLMARPDDELMELLESLSSSPKNRVVVMSSREKATMQDWLGHLNIDIIAEHGVWIKQKGTGWQTMLSLMDDWKKDIRLILDLYVDRTPGSFIEEKEYSLVWHYRRVETGLGELRARELASHLNFLASNSNLQVLDGQMAVEVKAQEINKGKASSYWLSKFPHKFVMAVGDDWGDEDIFKAMPRESYTIKVGNSYSVAKYHVDTCKEAREMLSRLVQSRSQEQSSGGALMTG</sequence>
<dbReference type="InterPro" id="IPR003337">
    <property type="entry name" value="Trehalose_PPase"/>
</dbReference>
<reference evidence="10" key="1">
    <citation type="journal article" date="2019" name="Int. J. Syst. Evol. Microbiol.">
        <title>The Global Catalogue of Microorganisms (GCM) 10K type strain sequencing project: providing services to taxonomists for standard genome sequencing and annotation.</title>
        <authorList>
            <consortium name="The Broad Institute Genomics Platform"/>
            <consortium name="The Broad Institute Genome Sequencing Center for Infectious Disease"/>
            <person name="Wu L."/>
            <person name="Ma J."/>
        </authorList>
    </citation>
    <scope>NUCLEOTIDE SEQUENCE [LARGE SCALE GENOMIC DNA]</scope>
    <source>
        <strain evidence="10">JCM 31319</strain>
    </source>
</reference>
<dbReference type="NCBIfam" id="TIGR02400">
    <property type="entry name" value="trehalose_OtsA"/>
    <property type="match status" value="1"/>
</dbReference>
<proteinExistence type="inferred from homology"/>
<organism evidence="9 10">
    <name type="scientific">Pontibacter rugosus</name>
    <dbReference type="NCBI Taxonomy" id="1745966"/>
    <lineage>
        <taxon>Bacteria</taxon>
        <taxon>Pseudomonadati</taxon>
        <taxon>Bacteroidota</taxon>
        <taxon>Cytophagia</taxon>
        <taxon>Cytophagales</taxon>
        <taxon>Hymenobacteraceae</taxon>
        <taxon>Pontibacter</taxon>
    </lineage>
</organism>
<dbReference type="NCBIfam" id="TIGR00685">
    <property type="entry name" value="T6PP"/>
    <property type="match status" value="1"/>
</dbReference>
<dbReference type="InterPro" id="IPR036412">
    <property type="entry name" value="HAD-like_sf"/>
</dbReference>
<dbReference type="PANTHER" id="PTHR10788:SF106">
    <property type="entry name" value="BCDNA.GH08860"/>
    <property type="match status" value="1"/>
</dbReference>
<comment type="similarity">
    <text evidence="3">Belongs to the glycosyltransferase 20 family.</text>
</comment>
<comment type="catalytic activity">
    <reaction evidence="7">
        <text>D-glucose 6-phosphate + UDP-alpha-D-glucose = alpha,alpha-trehalose 6-phosphate + UDP + H(+)</text>
        <dbReference type="Rhea" id="RHEA:18889"/>
        <dbReference type="ChEBI" id="CHEBI:15378"/>
        <dbReference type="ChEBI" id="CHEBI:58223"/>
        <dbReference type="ChEBI" id="CHEBI:58429"/>
        <dbReference type="ChEBI" id="CHEBI:58885"/>
        <dbReference type="ChEBI" id="CHEBI:61548"/>
        <dbReference type="EC" id="2.4.1.15"/>
    </reaction>
</comment>
<dbReference type="CDD" id="cd01627">
    <property type="entry name" value="HAD_TPP"/>
    <property type="match status" value="1"/>
</dbReference>
<dbReference type="InterPro" id="IPR023214">
    <property type="entry name" value="HAD_sf"/>
</dbReference>
<dbReference type="InterPro" id="IPR001830">
    <property type="entry name" value="Glyco_trans_20"/>
</dbReference>
<keyword evidence="6" id="KW-0808">Transferase</keyword>
<name>A0ABW3SN91_9BACT</name>
<evidence type="ECO:0000256" key="4">
    <source>
        <dbReference type="ARBA" id="ARBA00011881"/>
    </source>
</evidence>
<dbReference type="CDD" id="cd03788">
    <property type="entry name" value="GT20_TPS"/>
    <property type="match status" value="1"/>
</dbReference>
<protein>
    <recommendedName>
        <fullName evidence="8">Alpha,alpha-trehalose-phosphate synthase</fullName>
        <ecNumber evidence="8">2.4.1.15</ecNumber>
    </recommendedName>
</protein>
<evidence type="ECO:0000313" key="9">
    <source>
        <dbReference type="EMBL" id="MFD1184985.1"/>
    </source>
</evidence>
<evidence type="ECO:0000256" key="2">
    <source>
        <dbReference type="ARBA" id="ARBA00006330"/>
    </source>
</evidence>
<evidence type="ECO:0000256" key="5">
    <source>
        <dbReference type="ARBA" id="ARBA00022676"/>
    </source>
</evidence>
<comment type="caution">
    <text evidence="9">The sequence shown here is derived from an EMBL/GenBank/DDBJ whole genome shotgun (WGS) entry which is preliminary data.</text>
</comment>
<dbReference type="InterPro" id="IPR006379">
    <property type="entry name" value="HAD-SF_hydro_IIB"/>
</dbReference>
<dbReference type="InterPro" id="IPR012766">
    <property type="entry name" value="Trehalose_OtsA"/>
</dbReference>
<evidence type="ECO:0000256" key="1">
    <source>
        <dbReference type="ARBA" id="ARBA00005199"/>
    </source>
</evidence>
<accession>A0ABW3SN91</accession>
<dbReference type="SUPFAM" id="SSF56784">
    <property type="entry name" value="HAD-like"/>
    <property type="match status" value="1"/>
</dbReference>
<dbReference type="Pfam" id="PF02358">
    <property type="entry name" value="Trehalose_PPase"/>
    <property type="match status" value="1"/>
</dbReference>
<evidence type="ECO:0000256" key="6">
    <source>
        <dbReference type="ARBA" id="ARBA00022679"/>
    </source>
</evidence>
<gene>
    <name evidence="9" type="ORF">ACFQ2O_02120</name>
</gene>
<evidence type="ECO:0000313" key="10">
    <source>
        <dbReference type="Proteomes" id="UP001597094"/>
    </source>
</evidence>
<dbReference type="RefSeq" id="WP_377522523.1">
    <property type="nucleotide sequence ID" value="NZ_JBHTLD010000009.1"/>
</dbReference>
<comment type="similarity">
    <text evidence="2">In the C-terminal section; belongs to the trehalose phosphatase family.</text>
</comment>
<dbReference type="Gene3D" id="3.30.70.1020">
    <property type="entry name" value="Trehalose-6-phosphate phosphatase related protein, domain 2"/>
    <property type="match status" value="1"/>
</dbReference>
<comment type="pathway">
    <text evidence="1">Glycan biosynthesis; trehalose biosynthesis.</text>
</comment>
<keyword evidence="5" id="KW-0328">Glycosyltransferase</keyword>
<evidence type="ECO:0000256" key="3">
    <source>
        <dbReference type="ARBA" id="ARBA00008799"/>
    </source>
</evidence>
<dbReference type="Gene3D" id="3.40.50.1000">
    <property type="entry name" value="HAD superfamily/HAD-like"/>
    <property type="match status" value="1"/>
</dbReference>
<dbReference type="Pfam" id="PF00982">
    <property type="entry name" value="Glyco_transf_20"/>
    <property type="match status" value="1"/>
</dbReference>
<evidence type="ECO:0000256" key="7">
    <source>
        <dbReference type="ARBA" id="ARBA00048039"/>
    </source>
</evidence>
<keyword evidence="10" id="KW-1185">Reference proteome</keyword>
<dbReference type="Gene3D" id="3.40.50.2000">
    <property type="entry name" value="Glycogen Phosphorylase B"/>
    <property type="match status" value="2"/>
</dbReference>
<dbReference type="EMBL" id="JBHTLD010000009">
    <property type="protein sequence ID" value="MFD1184985.1"/>
    <property type="molecule type" value="Genomic_DNA"/>
</dbReference>
<dbReference type="PANTHER" id="PTHR10788">
    <property type="entry name" value="TREHALOSE-6-PHOSPHATE SYNTHASE"/>
    <property type="match status" value="1"/>
</dbReference>
<evidence type="ECO:0000256" key="8">
    <source>
        <dbReference type="NCBIfam" id="TIGR02400"/>
    </source>
</evidence>
<dbReference type="Proteomes" id="UP001597094">
    <property type="component" value="Unassembled WGS sequence"/>
</dbReference>
<dbReference type="NCBIfam" id="TIGR01484">
    <property type="entry name" value="HAD-SF-IIB"/>
    <property type="match status" value="1"/>
</dbReference>
<dbReference type="NCBIfam" id="NF011071">
    <property type="entry name" value="PRK14501.1"/>
    <property type="match status" value="1"/>
</dbReference>
<dbReference type="SUPFAM" id="SSF53756">
    <property type="entry name" value="UDP-Glycosyltransferase/glycogen phosphorylase"/>
    <property type="match status" value="1"/>
</dbReference>
<dbReference type="EC" id="2.4.1.15" evidence="8"/>